<sequence length="386" mass="39563">MSFENIFNSGGSEADSAKRSAESLNNDAPGAGDVSEAVRKLESERDPWLVRQTAHGAFDVMGFLSPLFQKINETSAGQRQVAENPGSTSGMASSTLKAAGPPRPTISEEDMPKLEDLSKMIGDRRGYALITTGLGTSEGLAVDPAQNTAYVADRGGQKLSAVKIATGAQRVVASGLGDICDVKLDGKGKAYAADYGNGRLLAVDLSTGTSGAVASVPGAYGLALDGRGTAYVISHSEGKLTAVDLQSGQKTTVATGLPVGVGAVALDGKGKAYVGQKDHGGNLYEVSLADGTKRLLTTLSGASAMRIELIGDGKAYTVDHQNGGRLHEITLADGSQRVVAGGLATCEGLALDTADGQIYVSNREGQLWQIAQRAAQPLGGVGKVVA</sequence>
<dbReference type="PANTHER" id="PTHR47197:SF3">
    <property type="entry name" value="DIHYDRO-HEME D1 DEHYDROGENASE"/>
    <property type="match status" value="1"/>
</dbReference>
<reference evidence="2" key="1">
    <citation type="submission" date="2024-08" db="EMBL/GenBank/DDBJ databases">
        <authorList>
            <person name="Yu S.T."/>
        </authorList>
    </citation>
    <scope>NUCLEOTIDE SEQUENCE</scope>
    <source>
        <strain evidence="2">R33</strain>
    </source>
</reference>
<gene>
    <name evidence="2" type="ORF">AB5J51_27895</name>
</gene>
<dbReference type="AlphaFoldDB" id="A0AB39Y8Z1"/>
<evidence type="ECO:0000256" key="1">
    <source>
        <dbReference type="SAM" id="MobiDB-lite"/>
    </source>
</evidence>
<dbReference type="InterPro" id="IPR011042">
    <property type="entry name" value="6-blade_b-propeller_TolB-like"/>
</dbReference>
<dbReference type="Gene3D" id="2.120.10.30">
    <property type="entry name" value="TolB, C-terminal domain"/>
    <property type="match status" value="1"/>
</dbReference>
<dbReference type="RefSeq" id="WP_369778944.1">
    <property type="nucleotide sequence ID" value="NZ_CP165727.1"/>
</dbReference>
<evidence type="ECO:0000313" key="2">
    <source>
        <dbReference type="EMBL" id="XDV66478.1"/>
    </source>
</evidence>
<evidence type="ECO:0008006" key="3">
    <source>
        <dbReference type="Google" id="ProtNLM"/>
    </source>
</evidence>
<feature type="compositionally biased region" description="Polar residues" evidence="1">
    <location>
        <begin position="85"/>
        <end position="96"/>
    </location>
</feature>
<feature type="region of interest" description="Disordered" evidence="1">
    <location>
        <begin position="75"/>
        <end position="112"/>
    </location>
</feature>
<dbReference type="InterPro" id="IPR051200">
    <property type="entry name" value="Host-pathogen_enzymatic-act"/>
</dbReference>
<accession>A0AB39Y8Z1</accession>
<name>A0AB39Y8Z1_9ACTN</name>
<protein>
    <recommendedName>
        <fullName evidence="3">Pyrroloquinoline-quinone binding quinoprotein</fullName>
    </recommendedName>
</protein>
<proteinExistence type="predicted"/>
<dbReference type="EMBL" id="CP165727">
    <property type="protein sequence ID" value="XDV66478.1"/>
    <property type="molecule type" value="Genomic_DNA"/>
</dbReference>
<dbReference type="SUPFAM" id="SSF75011">
    <property type="entry name" value="3-carboxy-cis,cis-mucoante lactonizing enzyme"/>
    <property type="match status" value="1"/>
</dbReference>
<feature type="compositionally biased region" description="Basic and acidic residues" evidence="1">
    <location>
        <begin position="36"/>
        <end position="45"/>
    </location>
</feature>
<feature type="region of interest" description="Disordered" evidence="1">
    <location>
        <begin position="1"/>
        <end position="45"/>
    </location>
</feature>
<feature type="compositionally biased region" description="Polar residues" evidence="1">
    <location>
        <begin position="1"/>
        <end position="11"/>
    </location>
</feature>
<organism evidence="2">
    <name type="scientific">Streptomyces sp. R33</name>
    <dbReference type="NCBI Taxonomy" id="3238629"/>
    <lineage>
        <taxon>Bacteria</taxon>
        <taxon>Bacillati</taxon>
        <taxon>Actinomycetota</taxon>
        <taxon>Actinomycetes</taxon>
        <taxon>Kitasatosporales</taxon>
        <taxon>Streptomycetaceae</taxon>
        <taxon>Streptomyces</taxon>
    </lineage>
</organism>
<dbReference type="Gene3D" id="2.40.10.500">
    <property type="match status" value="1"/>
</dbReference>
<dbReference type="PANTHER" id="PTHR47197">
    <property type="entry name" value="PROTEIN NIRF"/>
    <property type="match status" value="1"/>
</dbReference>